<dbReference type="AlphaFoldDB" id="A0A5J6FB76"/>
<keyword evidence="3" id="KW-1185">Reference proteome</keyword>
<dbReference type="InterPro" id="IPR002701">
    <property type="entry name" value="CM_II_prokaryot"/>
</dbReference>
<dbReference type="KEGG" id="snk:CP967_17220"/>
<dbReference type="InterPro" id="IPR010958">
    <property type="entry name" value="Chorismate_mutase_highGC-bac"/>
</dbReference>
<dbReference type="NCBIfam" id="TIGR01808">
    <property type="entry name" value="CM_M_hiGC-arch"/>
    <property type="match status" value="1"/>
</dbReference>
<organism evidence="2 3">
    <name type="scientific">Streptomyces nitrosporeus</name>
    <dbReference type="NCBI Taxonomy" id="28894"/>
    <lineage>
        <taxon>Bacteria</taxon>
        <taxon>Bacillati</taxon>
        <taxon>Actinomycetota</taxon>
        <taxon>Actinomycetes</taxon>
        <taxon>Kitasatosporales</taxon>
        <taxon>Streptomycetaceae</taxon>
        <taxon>Streptomyces</taxon>
    </lineage>
</organism>
<dbReference type="GO" id="GO:0046417">
    <property type="term" value="P:chorismate metabolic process"/>
    <property type="evidence" value="ECO:0007669"/>
    <property type="project" value="InterPro"/>
</dbReference>
<protein>
    <submittedName>
        <fullName evidence="2">Chorismate mutase</fullName>
        <ecNumber evidence="2">5.4.99.5</ecNumber>
    </submittedName>
</protein>
<accession>A0A5J6FB76</accession>
<dbReference type="GO" id="GO:0004106">
    <property type="term" value="F:chorismate mutase activity"/>
    <property type="evidence" value="ECO:0007669"/>
    <property type="project" value="UniProtKB-EC"/>
</dbReference>
<evidence type="ECO:0000313" key="2">
    <source>
        <dbReference type="EMBL" id="QEU73502.1"/>
    </source>
</evidence>
<dbReference type="NCBIfam" id="NF005894">
    <property type="entry name" value="PRK07857.1"/>
    <property type="match status" value="1"/>
</dbReference>
<dbReference type="EC" id="5.4.99.5" evidence="2"/>
<dbReference type="EMBL" id="CP023702">
    <property type="protein sequence ID" value="QEU73502.1"/>
    <property type="molecule type" value="Genomic_DNA"/>
</dbReference>
<keyword evidence="2" id="KW-0413">Isomerase</keyword>
<sequence length="100" mass="10627">MPSNTAGPRTGVPVDAPDADAAILQRRARIDEIDGRLIALIEQRVAVSAEIQEIRKAAGGPQLAVAREAQIIDRYRASLGRLGTEVAMLVLRLSRGGTGK</sequence>
<proteinExistence type="predicted"/>
<dbReference type="InterPro" id="IPR036263">
    <property type="entry name" value="Chorismate_II_sf"/>
</dbReference>
<feature type="domain" description="Chorismate mutase" evidence="1">
    <location>
        <begin position="17"/>
        <end position="100"/>
    </location>
</feature>
<dbReference type="Pfam" id="PF01817">
    <property type="entry name" value="CM_2"/>
    <property type="match status" value="1"/>
</dbReference>
<dbReference type="PROSITE" id="PS51168">
    <property type="entry name" value="CHORISMATE_MUT_2"/>
    <property type="match status" value="1"/>
</dbReference>
<name>A0A5J6FB76_9ACTN</name>
<dbReference type="SUPFAM" id="SSF48600">
    <property type="entry name" value="Chorismate mutase II"/>
    <property type="match status" value="1"/>
</dbReference>
<dbReference type="Gene3D" id="1.20.59.10">
    <property type="entry name" value="Chorismate mutase"/>
    <property type="match status" value="1"/>
</dbReference>
<dbReference type="OrthoDB" id="3213864at2"/>
<evidence type="ECO:0000313" key="3">
    <source>
        <dbReference type="Proteomes" id="UP000326178"/>
    </source>
</evidence>
<dbReference type="Proteomes" id="UP000326178">
    <property type="component" value="Chromosome"/>
</dbReference>
<reference evidence="2 3" key="1">
    <citation type="submission" date="2017-09" db="EMBL/GenBank/DDBJ databases">
        <authorList>
            <person name="Lee N."/>
            <person name="Cho B.-K."/>
        </authorList>
    </citation>
    <scope>NUCLEOTIDE SEQUENCE [LARGE SCALE GENOMIC DNA]</scope>
    <source>
        <strain evidence="2 3">ATCC 12769</strain>
    </source>
</reference>
<dbReference type="SMART" id="SM00830">
    <property type="entry name" value="CM_2"/>
    <property type="match status" value="1"/>
</dbReference>
<dbReference type="RefSeq" id="WP_150488808.1">
    <property type="nucleotide sequence ID" value="NZ_BMUV01000010.1"/>
</dbReference>
<dbReference type="InterPro" id="IPR036979">
    <property type="entry name" value="CM_dom_sf"/>
</dbReference>
<gene>
    <name evidence="2" type="ORF">CP967_17220</name>
</gene>
<evidence type="ECO:0000259" key="1">
    <source>
        <dbReference type="PROSITE" id="PS51168"/>
    </source>
</evidence>